<keyword evidence="5" id="KW-0762">Sugar transport</keyword>
<dbReference type="GO" id="GO:0005886">
    <property type="term" value="C:plasma membrane"/>
    <property type="evidence" value="ECO:0007669"/>
    <property type="project" value="UniProtKB-SubCell"/>
</dbReference>
<feature type="transmembrane region" description="Helical" evidence="11">
    <location>
        <begin position="167"/>
        <end position="187"/>
    </location>
</feature>
<evidence type="ECO:0000256" key="4">
    <source>
        <dbReference type="ARBA" id="ARBA00022519"/>
    </source>
</evidence>
<gene>
    <name evidence="12" type="ORF">IAB06_04100</name>
</gene>
<feature type="transmembrane region" description="Helical" evidence="11">
    <location>
        <begin position="280"/>
        <end position="301"/>
    </location>
</feature>
<sequence>MKKENIAGFFKKYTMVLVLVIVVLFFTWQTQGRLLFPQNVNNLIAQNAYVFVLATGMLLCILTGGNIDLSVGSVVCFVGAVGATCMVTKNMNIVVSIIIMLVTGLAIGVWQGFWVAYRRIPPFIVTLAGMLMFRGLSNIILQGYTIAPMPKPYLNLFNSYIIDFFNGQGFNVTSLLVGILAAVLFILNSIRQRRNRKKKGYEVGSIAAEIAKCLVISAAIIALMWRLAMYKGIPNILIWIAIIVLIYGYITSRTTIGRHFYAVGGNEKAAALSGINTNRVYFIAYANMGLLAAVAAMVTIARLNSANPTAGDSYEMDAIGSCFIGGASAYGGSGTIPGVIIGATLMGVINLGMSIMGIDANWQKVVKGLVLLAAVIFDVESKKNAR</sequence>
<dbReference type="PANTHER" id="PTHR32196">
    <property type="entry name" value="ABC TRANSPORTER PERMEASE PROTEIN YPHD-RELATED-RELATED"/>
    <property type="match status" value="1"/>
</dbReference>
<evidence type="ECO:0000256" key="3">
    <source>
        <dbReference type="ARBA" id="ARBA00022475"/>
    </source>
</evidence>
<evidence type="ECO:0000256" key="2">
    <source>
        <dbReference type="ARBA" id="ARBA00022448"/>
    </source>
</evidence>
<evidence type="ECO:0000256" key="10">
    <source>
        <dbReference type="ARBA" id="ARBA00035686"/>
    </source>
</evidence>
<dbReference type="Proteomes" id="UP000824099">
    <property type="component" value="Unassembled WGS sequence"/>
</dbReference>
<dbReference type="CDD" id="cd06579">
    <property type="entry name" value="TM_PBP1_transp_AraH_like"/>
    <property type="match status" value="1"/>
</dbReference>
<keyword evidence="7 11" id="KW-1133">Transmembrane helix</keyword>
<accession>A0A9D1SLN9</accession>
<feature type="transmembrane region" description="Helical" evidence="11">
    <location>
        <begin position="207"/>
        <end position="227"/>
    </location>
</feature>
<evidence type="ECO:0000256" key="11">
    <source>
        <dbReference type="SAM" id="Phobius"/>
    </source>
</evidence>
<keyword evidence="4" id="KW-0997">Cell inner membrane</keyword>
<feature type="transmembrane region" description="Helical" evidence="11">
    <location>
        <begin position="93"/>
        <end position="116"/>
    </location>
</feature>
<feature type="transmembrane region" description="Helical" evidence="11">
    <location>
        <begin position="233"/>
        <end position="250"/>
    </location>
</feature>
<comment type="subcellular location">
    <subcellularLocation>
        <location evidence="1">Cell membrane</location>
        <topology evidence="1">Multi-pass membrane protein</topology>
    </subcellularLocation>
</comment>
<reference evidence="12" key="2">
    <citation type="journal article" date="2021" name="PeerJ">
        <title>Extensive microbial diversity within the chicken gut microbiome revealed by metagenomics and culture.</title>
        <authorList>
            <person name="Gilroy R."/>
            <person name="Ravi A."/>
            <person name="Getino M."/>
            <person name="Pursley I."/>
            <person name="Horton D.L."/>
            <person name="Alikhan N.F."/>
            <person name="Baker D."/>
            <person name="Gharbi K."/>
            <person name="Hall N."/>
            <person name="Watson M."/>
            <person name="Adriaenssens E.M."/>
            <person name="Foster-Nyarko E."/>
            <person name="Jarju S."/>
            <person name="Secka A."/>
            <person name="Antonio M."/>
            <person name="Oren A."/>
            <person name="Chaudhuri R.R."/>
            <person name="La Ragione R."/>
            <person name="Hildebrand F."/>
            <person name="Pallen M.J."/>
        </authorList>
    </citation>
    <scope>NUCLEOTIDE SEQUENCE</scope>
    <source>
        <strain evidence="12">CHK160-1198</strain>
    </source>
</reference>
<evidence type="ECO:0000256" key="1">
    <source>
        <dbReference type="ARBA" id="ARBA00004651"/>
    </source>
</evidence>
<protein>
    <recommendedName>
        <fullName evidence="10">Xylose transport system permease protein XylH</fullName>
    </recommendedName>
</protein>
<keyword evidence="3" id="KW-1003">Cell membrane</keyword>
<feature type="transmembrane region" description="Helical" evidence="11">
    <location>
        <begin position="69"/>
        <end position="87"/>
    </location>
</feature>
<evidence type="ECO:0000256" key="6">
    <source>
        <dbReference type="ARBA" id="ARBA00022692"/>
    </source>
</evidence>
<feature type="transmembrane region" description="Helical" evidence="11">
    <location>
        <begin position="43"/>
        <end position="62"/>
    </location>
</feature>
<evidence type="ECO:0000256" key="7">
    <source>
        <dbReference type="ARBA" id="ARBA00022989"/>
    </source>
</evidence>
<dbReference type="GO" id="GO:0022857">
    <property type="term" value="F:transmembrane transporter activity"/>
    <property type="evidence" value="ECO:0007669"/>
    <property type="project" value="InterPro"/>
</dbReference>
<dbReference type="InterPro" id="IPR001851">
    <property type="entry name" value="ABC_transp_permease"/>
</dbReference>
<dbReference type="PANTHER" id="PTHR32196:SF32">
    <property type="entry name" value="XYLOSE TRANSPORT SYSTEM PERMEASE PROTEIN XYLH"/>
    <property type="match status" value="1"/>
</dbReference>
<evidence type="ECO:0000256" key="8">
    <source>
        <dbReference type="ARBA" id="ARBA00023136"/>
    </source>
</evidence>
<comment type="function">
    <text evidence="9">Part of the binding-protein-dependent transport system for D-xylose. Probably responsible for the translocation of the substrate across the membrane.</text>
</comment>
<dbReference type="NCBIfam" id="NF040906">
    <property type="entry name" value="GguB"/>
    <property type="match status" value="1"/>
</dbReference>
<dbReference type="Pfam" id="PF02653">
    <property type="entry name" value="BPD_transp_2"/>
    <property type="match status" value="1"/>
</dbReference>
<feature type="transmembrane region" description="Helical" evidence="11">
    <location>
        <begin position="12"/>
        <end position="31"/>
    </location>
</feature>
<comment type="caution">
    <text evidence="12">The sequence shown here is derived from an EMBL/GenBank/DDBJ whole genome shotgun (WGS) entry which is preliminary data.</text>
</comment>
<evidence type="ECO:0000313" key="13">
    <source>
        <dbReference type="Proteomes" id="UP000824099"/>
    </source>
</evidence>
<keyword evidence="6 11" id="KW-0812">Transmembrane</keyword>
<reference evidence="12" key="1">
    <citation type="submission" date="2020-10" db="EMBL/GenBank/DDBJ databases">
        <authorList>
            <person name="Gilroy R."/>
        </authorList>
    </citation>
    <scope>NUCLEOTIDE SEQUENCE</scope>
    <source>
        <strain evidence="12">CHK160-1198</strain>
    </source>
</reference>
<dbReference type="AlphaFoldDB" id="A0A9D1SLN9"/>
<feature type="transmembrane region" description="Helical" evidence="11">
    <location>
        <begin position="336"/>
        <end position="358"/>
    </location>
</feature>
<organism evidence="12 13">
    <name type="scientific">Candidatus Avacidaminococcus intestinavium</name>
    <dbReference type="NCBI Taxonomy" id="2840684"/>
    <lineage>
        <taxon>Bacteria</taxon>
        <taxon>Bacillati</taxon>
        <taxon>Bacillota</taxon>
        <taxon>Negativicutes</taxon>
        <taxon>Acidaminococcales</taxon>
        <taxon>Acidaminococcaceae</taxon>
        <taxon>Acidaminococcaceae incertae sedis</taxon>
        <taxon>Candidatus Avacidaminococcus</taxon>
    </lineage>
</organism>
<keyword evidence="2" id="KW-0813">Transport</keyword>
<keyword evidence="8 11" id="KW-0472">Membrane</keyword>
<dbReference type="EMBL" id="DVNI01000060">
    <property type="protein sequence ID" value="HIU64207.1"/>
    <property type="molecule type" value="Genomic_DNA"/>
</dbReference>
<feature type="transmembrane region" description="Helical" evidence="11">
    <location>
        <begin position="123"/>
        <end position="147"/>
    </location>
</feature>
<evidence type="ECO:0000313" key="12">
    <source>
        <dbReference type="EMBL" id="HIU64207.1"/>
    </source>
</evidence>
<proteinExistence type="predicted"/>
<evidence type="ECO:0000256" key="9">
    <source>
        <dbReference type="ARBA" id="ARBA00035611"/>
    </source>
</evidence>
<evidence type="ECO:0000256" key="5">
    <source>
        <dbReference type="ARBA" id="ARBA00022597"/>
    </source>
</evidence>
<name>A0A9D1SLN9_9FIRM</name>